<dbReference type="STRING" id="1603555.SU86_005005"/>
<evidence type="ECO:0000256" key="6">
    <source>
        <dbReference type="SAM" id="Phobius"/>
    </source>
</evidence>
<accession>A0A3G1B4Z6</accession>
<dbReference type="PANTHER" id="PTHR11706">
    <property type="entry name" value="SOLUTE CARRIER PROTEIN FAMILY 11 MEMBER"/>
    <property type="match status" value="1"/>
</dbReference>
<dbReference type="RefSeq" id="WP_048188683.1">
    <property type="nucleotide sequence ID" value="NZ_CP011097.1"/>
</dbReference>
<dbReference type="Pfam" id="PF01566">
    <property type="entry name" value="Nramp"/>
    <property type="match status" value="1"/>
</dbReference>
<organism evidence="7 8">
    <name type="scientific">Candidatus Nitrosotenuis cloacae</name>
    <dbReference type="NCBI Taxonomy" id="1603555"/>
    <lineage>
        <taxon>Archaea</taxon>
        <taxon>Nitrososphaerota</taxon>
        <taxon>Candidatus Nitrosotenuis</taxon>
    </lineage>
</organism>
<evidence type="ECO:0000313" key="7">
    <source>
        <dbReference type="EMBL" id="AJZ75829.1"/>
    </source>
</evidence>
<dbReference type="GO" id="GO:0034755">
    <property type="term" value="P:iron ion transmembrane transport"/>
    <property type="evidence" value="ECO:0007669"/>
    <property type="project" value="TreeGrafter"/>
</dbReference>
<evidence type="ECO:0000256" key="5">
    <source>
        <dbReference type="ARBA" id="ARBA00023136"/>
    </source>
</evidence>
<name>A0A3G1B4Z6_9ARCH</name>
<sequence length="430" mass="46756">MNKIRRFFKSLGPGVITGASDDDPSGIATYSQAGAQFGFGPLWLAPFQYPLMNAIQEMCARIGLVTGGGLGNAIKKQFSNKTILPITALLLIANTINIGVDITAMGAATRLIFPQIPVFIAAICFTVFVVVAEIFIPYKKYVKILKFLTFSLLAYVVTAVIVGGNLEQLLVSTFVPHIELNPAFAMMFVALFGTTISPYLFFWQASEEAEEDVAKNKIQDIGSGIPKITKSELNTMRMDVKIGMAFSQLVMWFIIFTCAQTLYQNGITNIATADDAAKALEPLVQSFPYSGQISKIIFALGIIGTGLLAIPVLAGSSAYALADGFGWRQGLSKKFRQAKAFYLSIIISTVIGLLINLVETNPITALVYAAIINGIVAVPMLFVILKIANNKQLLHDNTNNKTSNVLGWFTFCLMLASVCVMFTFFILSRL</sequence>
<dbReference type="GO" id="GO:0005384">
    <property type="term" value="F:manganese ion transmembrane transporter activity"/>
    <property type="evidence" value="ECO:0007669"/>
    <property type="project" value="TreeGrafter"/>
</dbReference>
<evidence type="ECO:0000256" key="2">
    <source>
        <dbReference type="ARBA" id="ARBA00022448"/>
    </source>
</evidence>
<dbReference type="OrthoDB" id="211791at2157"/>
<evidence type="ECO:0000313" key="8">
    <source>
        <dbReference type="Proteomes" id="UP000266745"/>
    </source>
</evidence>
<keyword evidence="4 6" id="KW-1133">Transmembrane helix</keyword>
<feature type="transmembrane region" description="Helical" evidence="6">
    <location>
        <begin position="242"/>
        <end position="263"/>
    </location>
</feature>
<dbReference type="AlphaFoldDB" id="A0A3G1B4Z6"/>
<feature type="transmembrane region" description="Helical" evidence="6">
    <location>
        <begin position="296"/>
        <end position="319"/>
    </location>
</feature>
<feature type="transmembrane region" description="Helical" evidence="6">
    <location>
        <begin position="183"/>
        <end position="202"/>
    </location>
</feature>
<keyword evidence="2" id="KW-0813">Transport</keyword>
<feature type="transmembrane region" description="Helical" evidence="6">
    <location>
        <begin position="112"/>
        <end position="132"/>
    </location>
</feature>
<keyword evidence="8" id="KW-1185">Reference proteome</keyword>
<feature type="transmembrane region" description="Helical" evidence="6">
    <location>
        <begin position="405"/>
        <end position="427"/>
    </location>
</feature>
<dbReference type="GeneID" id="24875757"/>
<dbReference type="EMBL" id="CP011097">
    <property type="protein sequence ID" value="AJZ75829.1"/>
    <property type="molecule type" value="Genomic_DNA"/>
</dbReference>
<evidence type="ECO:0000256" key="3">
    <source>
        <dbReference type="ARBA" id="ARBA00022692"/>
    </source>
</evidence>
<feature type="transmembrane region" description="Helical" evidence="6">
    <location>
        <begin position="144"/>
        <end position="163"/>
    </location>
</feature>
<gene>
    <name evidence="7" type="ORF">SU86_005005</name>
</gene>
<dbReference type="KEGG" id="tah:SU86_005005"/>
<dbReference type="GO" id="GO:0015086">
    <property type="term" value="F:cadmium ion transmembrane transporter activity"/>
    <property type="evidence" value="ECO:0007669"/>
    <property type="project" value="TreeGrafter"/>
</dbReference>
<feature type="transmembrane region" description="Helical" evidence="6">
    <location>
        <begin position="82"/>
        <end position="100"/>
    </location>
</feature>
<keyword evidence="3 6" id="KW-0812">Transmembrane</keyword>
<keyword evidence="5 6" id="KW-0472">Membrane</keyword>
<feature type="transmembrane region" description="Helical" evidence="6">
    <location>
        <begin position="340"/>
        <end position="357"/>
    </location>
</feature>
<dbReference type="PANTHER" id="PTHR11706:SF33">
    <property type="entry name" value="NATURAL RESISTANCE-ASSOCIATED MACROPHAGE PROTEIN 2"/>
    <property type="match status" value="1"/>
</dbReference>
<dbReference type="InterPro" id="IPR001046">
    <property type="entry name" value="NRAMP_fam"/>
</dbReference>
<protein>
    <submittedName>
        <fullName evidence="7">Iron transporter</fullName>
    </submittedName>
</protein>
<evidence type="ECO:0000256" key="1">
    <source>
        <dbReference type="ARBA" id="ARBA00004141"/>
    </source>
</evidence>
<dbReference type="GO" id="GO:0005886">
    <property type="term" value="C:plasma membrane"/>
    <property type="evidence" value="ECO:0007669"/>
    <property type="project" value="TreeGrafter"/>
</dbReference>
<feature type="transmembrane region" description="Helical" evidence="6">
    <location>
        <begin position="363"/>
        <end position="385"/>
    </location>
</feature>
<evidence type="ECO:0000256" key="4">
    <source>
        <dbReference type="ARBA" id="ARBA00022989"/>
    </source>
</evidence>
<reference evidence="7 8" key="1">
    <citation type="journal article" date="2016" name="Sci. Rep.">
        <title>A novel ammonia-oxidizing archaeon from wastewater treatment plant: Its enrichment, physiological and genomic characteristics.</title>
        <authorList>
            <person name="Li Y."/>
            <person name="Ding K."/>
            <person name="Wen X."/>
            <person name="Zhang B."/>
            <person name="Shen B."/>
            <person name="Yang Y."/>
        </authorList>
    </citation>
    <scope>NUCLEOTIDE SEQUENCE [LARGE SCALE GENOMIC DNA]</scope>
    <source>
        <strain evidence="7 8">SAT1</strain>
    </source>
</reference>
<proteinExistence type="predicted"/>
<dbReference type="Proteomes" id="UP000266745">
    <property type="component" value="Chromosome"/>
</dbReference>
<comment type="subcellular location">
    <subcellularLocation>
        <location evidence="1">Membrane</location>
        <topology evidence="1">Multi-pass membrane protein</topology>
    </subcellularLocation>
</comment>